<dbReference type="Gene3D" id="1.20.1050.10">
    <property type="match status" value="1"/>
</dbReference>
<evidence type="ECO:0000313" key="6">
    <source>
        <dbReference type="EMBL" id="KAK2169379.1"/>
    </source>
</evidence>
<dbReference type="CDD" id="cd03192">
    <property type="entry name" value="GST_C_Sigma_like"/>
    <property type="match status" value="1"/>
</dbReference>
<dbReference type="PANTHER" id="PTHR11571:SF150">
    <property type="entry name" value="GLUTATHIONE S-TRANSFERASE"/>
    <property type="match status" value="1"/>
</dbReference>
<evidence type="ECO:0000256" key="2">
    <source>
        <dbReference type="ARBA" id="ARBA00022613"/>
    </source>
</evidence>
<dbReference type="Gene3D" id="3.40.30.10">
    <property type="entry name" value="Glutaredoxin"/>
    <property type="match status" value="1"/>
</dbReference>
<dbReference type="FunFam" id="3.40.30.10:FF:000035">
    <property type="entry name" value="hematopoietic prostaglandin D synthase"/>
    <property type="match status" value="1"/>
</dbReference>
<dbReference type="InterPro" id="IPR050213">
    <property type="entry name" value="GST_superfamily"/>
</dbReference>
<dbReference type="EMBL" id="JAODUP010000010">
    <property type="protein sequence ID" value="KAK2169379.1"/>
    <property type="molecule type" value="Genomic_DNA"/>
</dbReference>
<dbReference type="SUPFAM" id="SSF47616">
    <property type="entry name" value="GST C-terminal domain-like"/>
    <property type="match status" value="1"/>
</dbReference>
<dbReference type="SFLD" id="SFLDG01205">
    <property type="entry name" value="AMPS.1"/>
    <property type="match status" value="1"/>
</dbReference>
<sequence>MDLALSDSIMTRYKLVYFSVKGRGELIRWILKLAEEEFEDFRFTMTTWPEFKPSTPFGQAPTLEIDGKVYCQSMDICRFLANKYGYNGDTLEEKAIVDMIVDHCEDMVTNVVKIFLERDNPERRQEMHTKYEKEELPVFLNNFEKLLEKNNSSNGWFVGDKMTWADLAVVHHTTDWMTMVKVTVPWDDYPLLNSLKEKVQALPQLQRWFKEMPQTPW</sequence>
<dbReference type="InterPro" id="IPR036282">
    <property type="entry name" value="Glutathione-S-Trfase_C_sf"/>
</dbReference>
<dbReference type="InterPro" id="IPR040079">
    <property type="entry name" value="Glutathione_S-Trfase"/>
</dbReference>
<dbReference type="InterPro" id="IPR004045">
    <property type="entry name" value="Glutathione_S-Trfase_N"/>
</dbReference>
<dbReference type="SFLD" id="SFLDG00363">
    <property type="entry name" value="AMPS_(cytGST):_Alpha-__Mu-__Pi"/>
    <property type="match status" value="1"/>
</dbReference>
<dbReference type="PROSITE" id="PS50404">
    <property type="entry name" value="GST_NTER"/>
    <property type="match status" value="1"/>
</dbReference>
<evidence type="ECO:0008006" key="8">
    <source>
        <dbReference type="Google" id="ProtNLM"/>
    </source>
</evidence>
<dbReference type="Proteomes" id="UP001208570">
    <property type="component" value="Unassembled WGS sequence"/>
</dbReference>
<proteinExistence type="inferred from homology"/>
<dbReference type="GO" id="GO:0004364">
    <property type="term" value="F:glutathione transferase activity"/>
    <property type="evidence" value="ECO:0007669"/>
    <property type="project" value="TreeGrafter"/>
</dbReference>
<accession>A0AAD9KDV7</accession>
<organism evidence="6 7">
    <name type="scientific">Paralvinella palmiformis</name>
    <dbReference type="NCBI Taxonomy" id="53620"/>
    <lineage>
        <taxon>Eukaryota</taxon>
        <taxon>Metazoa</taxon>
        <taxon>Spiralia</taxon>
        <taxon>Lophotrochozoa</taxon>
        <taxon>Annelida</taxon>
        <taxon>Polychaeta</taxon>
        <taxon>Sedentaria</taxon>
        <taxon>Canalipalpata</taxon>
        <taxon>Terebellida</taxon>
        <taxon>Terebelliformia</taxon>
        <taxon>Alvinellidae</taxon>
        <taxon>Paralvinella</taxon>
    </lineage>
</organism>
<dbReference type="GO" id="GO:0005212">
    <property type="term" value="F:structural constituent of eye lens"/>
    <property type="evidence" value="ECO:0007669"/>
    <property type="project" value="UniProtKB-KW"/>
</dbReference>
<dbReference type="CDD" id="cd03039">
    <property type="entry name" value="GST_N_Sigma_like"/>
    <property type="match status" value="1"/>
</dbReference>
<dbReference type="InterPro" id="IPR004046">
    <property type="entry name" value="GST_C"/>
</dbReference>
<dbReference type="PROSITE" id="PS50405">
    <property type="entry name" value="GST_CTER"/>
    <property type="match status" value="1"/>
</dbReference>
<evidence type="ECO:0000259" key="5">
    <source>
        <dbReference type="PROSITE" id="PS50405"/>
    </source>
</evidence>
<dbReference type="InterPro" id="IPR010987">
    <property type="entry name" value="Glutathione-S-Trfase_C-like"/>
</dbReference>
<dbReference type="Pfam" id="PF02798">
    <property type="entry name" value="GST_N"/>
    <property type="match status" value="1"/>
</dbReference>
<feature type="domain" description="GST N-terminal" evidence="4">
    <location>
        <begin position="11"/>
        <end position="88"/>
    </location>
</feature>
<keyword evidence="7" id="KW-1185">Reference proteome</keyword>
<dbReference type="InterPro" id="IPR036249">
    <property type="entry name" value="Thioredoxin-like_sf"/>
</dbReference>
<evidence type="ECO:0000256" key="3">
    <source>
        <dbReference type="ARBA" id="ARBA00049616"/>
    </source>
</evidence>
<dbReference type="GO" id="GO:0006749">
    <property type="term" value="P:glutathione metabolic process"/>
    <property type="evidence" value="ECO:0007669"/>
    <property type="project" value="TreeGrafter"/>
</dbReference>
<evidence type="ECO:0000313" key="7">
    <source>
        <dbReference type="Proteomes" id="UP001208570"/>
    </source>
</evidence>
<feature type="domain" description="GST C-terminal" evidence="5">
    <location>
        <begin position="90"/>
        <end position="217"/>
    </location>
</feature>
<dbReference type="AlphaFoldDB" id="A0AAD9KDV7"/>
<comment type="similarity">
    <text evidence="1">Belongs to the GST superfamily.</text>
</comment>
<gene>
    <name evidence="6" type="ORF">LSH36_10g02007</name>
</gene>
<comment type="function">
    <text evidence="3">S-crystallins are structural components of squids and octopi eye lens. Contains relatively little if any GST activity.</text>
</comment>
<dbReference type="SFLD" id="SFLDS00019">
    <property type="entry name" value="Glutathione_Transferase_(cytos"/>
    <property type="match status" value="1"/>
</dbReference>
<name>A0AAD9KDV7_9ANNE</name>
<dbReference type="Pfam" id="PF14497">
    <property type="entry name" value="GST_C_3"/>
    <property type="match status" value="1"/>
</dbReference>
<comment type="caution">
    <text evidence="6">The sequence shown here is derived from an EMBL/GenBank/DDBJ whole genome shotgun (WGS) entry which is preliminary data.</text>
</comment>
<dbReference type="FunFam" id="1.20.1050.10:FF:000030">
    <property type="entry name" value="Glutathione S-transferase S1"/>
    <property type="match status" value="1"/>
</dbReference>
<protein>
    <recommendedName>
        <fullName evidence="8">Glutathione S-transferase</fullName>
    </recommendedName>
</protein>
<evidence type="ECO:0000256" key="1">
    <source>
        <dbReference type="ARBA" id="ARBA00007409"/>
    </source>
</evidence>
<reference evidence="6" key="1">
    <citation type="journal article" date="2023" name="Mol. Biol. Evol.">
        <title>Third-Generation Sequencing Reveals the Adaptive Role of the Epigenome in Three Deep-Sea Polychaetes.</title>
        <authorList>
            <person name="Perez M."/>
            <person name="Aroh O."/>
            <person name="Sun Y."/>
            <person name="Lan Y."/>
            <person name="Juniper S.K."/>
            <person name="Young C.R."/>
            <person name="Angers B."/>
            <person name="Qian P.Y."/>
        </authorList>
    </citation>
    <scope>NUCLEOTIDE SEQUENCE</scope>
    <source>
        <strain evidence="6">P08H-3</strain>
    </source>
</reference>
<dbReference type="PANTHER" id="PTHR11571">
    <property type="entry name" value="GLUTATHIONE S-TRANSFERASE"/>
    <property type="match status" value="1"/>
</dbReference>
<evidence type="ECO:0000259" key="4">
    <source>
        <dbReference type="PROSITE" id="PS50404"/>
    </source>
</evidence>
<keyword evidence="2" id="KW-0273">Eye lens protein</keyword>
<dbReference type="SUPFAM" id="SSF52833">
    <property type="entry name" value="Thioredoxin-like"/>
    <property type="match status" value="1"/>
</dbReference>